<accession>A0A5S4GFM0</accession>
<dbReference type="PANTHER" id="PTHR35585:SF1">
    <property type="entry name" value="HHE DOMAIN PROTEIN (AFU_ORTHOLOGUE AFUA_4G00730)"/>
    <property type="match status" value="1"/>
</dbReference>
<dbReference type="Gene3D" id="1.20.120.520">
    <property type="entry name" value="nmb1532 protein domain like"/>
    <property type="match status" value="1"/>
</dbReference>
<evidence type="ECO:0000313" key="3">
    <source>
        <dbReference type="EMBL" id="TMR31767.1"/>
    </source>
</evidence>
<comment type="caution">
    <text evidence="3">The sequence shown here is derived from an EMBL/GenBank/DDBJ whole genome shotgun (WGS) entry which is preliminary data.</text>
</comment>
<keyword evidence="4" id="KW-1185">Reference proteome</keyword>
<feature type="coiled-coil region" evidence="1">
    <location>
        <begin position="8"/>
        <end position="100"/>
    </location>
</feature>
<feature type="domain" description="Hemerythrin-like" evidence="2">
    <location>
        <begin position="14"/>
        <end position="130"/>
    </location>
</feature>
<gene>
    <name evidence="3" type="ORF">ETD96_31090</name>
</gene>
<dbReference type="PANTHER" id="PTHR35585">
    <property type="entry name" value="HHE DOMAIN PROTEIN (AFU_ORTHOLOGUE AFUA_4G00730)"/>
    <property type="match status" value="1"/>
</dbReference>
<protein>
    <submittedName>
        <fullName evidence="3">Hemerythrin domain-containing protein</fullName>
    </submittedName>
</protein>
<reference evidence="3 4" key="1">
    <citation type="submission" date="2019-05" db="EMBL/GenBank/DDBJ databases">
        <title>Draft genome sequence of Actinomadura geliboluensis A8036.</title>
        <authorList>
            <person name="Saricaoglu S."/>
            <person name="Isik K."/>
        </authorList>
    </citation>
    <scope>NUCLEOTIDE SEQUENCE [LARGE SCALE GENOMIC DNA]</scope>
    <source>
        <strain evidence="3 4">A8036</strain>
    </source>
</reference>
<evidence type="ECO:0000313" key="4">
    <source>
        <dbReference type="Proteomes" id="UP000305238"/>
    </source>
</evidence>
<evidence type="ECO:0000259" key="2">
    <source>
        <dbReference type="Pfam" id="PF01814"/>
    </source>
</evidence>
<dbReference type="Pfam" id="PF01814">
    <property type="entry name" value="Hemerythrin"/>
    <property type="match status" value="1"/>
</dbReference>
<evidence type="ECO:0000256" key="1">
    <source>
        <dbReference type="SAM" id="Coils"/>
    </source>
</evidence>
<dbReference type="EMBL" id="VCKZ01000290">
    <property type="protein sequence ID" value="TMR31767.1"/>
    <property type="molecule type" value="Genomic_DNA"/>
</dbReference>
<organism evidence="3 4">
    <name type="scientific">Actinomadura geliboluensis</name>
    <dbReference type="NCBI Taxonomy" id="882440"/>
    <lineage>
        <taxon>Bacteria</taxon>
        <taxon>Bacillati</taxon>
        <taxon>Actinomycetota</taxon>
        <taxon>Actinomycetes</taxon>
        <taxon>Streptosporangiales</taxon>
        <taxon>Thermomonosporaceae</taxon>
        <taxon>Actinomadura</taxon>
    </lineage>
</organism>
<dbReference type="Proteomes" id="UP000305238">
    <property type="component" value="Unassembled WGS sequence"/>
</dbReference>
<keyword evidence="1" id="KW-0175">Coiled coil</keyword>
<dbReference type="InterPro" id="IPR012312">
    <property type="entry name" value="Hemerythrin-like"/>
</dbReference>
<dbReference type="AlphaFoldDB" id="A0A5S4GFM0"/>
<sequence length="189" mass="21081">MTRRMTMAEKAENVVDLLLAQHDEIRRLASTVESSRGEARKRAFDELRRLLAVHETAEEEIVHPFARHAIGNGSHVVDDRLQEENEAKGALAELEKMNTDSPDFEEKFARFHRDVEAHATHEEREEFPRIRQDATPEQLRGMAAAVRAAEAVAPTHPHQGTESAAKNLAVGPVAAVADRVRDAIGKVRS</sequence>
<proteinExistence type="predicted"/>
<dbReference type="OrthoDB" id="3212362at2"/>
<name>A0A5S4GFM0_9ACTN</name>